<dbReference type="SUPFAM" id="SSF52540">
    <property type="entry name" value="P-loop containing nucleoside triphosphate hydrolases"/>
    <property type="match status" value="1"/>
</dbReference>
<keyword evidence="4 9" id="KW-0963">Cytoplasm</keyword>
<dbReference type="PROSITE" id="PS00618">
    <property type="entry name" value="RECF_2"/>
    <property type="match status" value="1"/>
</dbReference>
<keyword evidence="5 9" id="KW-0235">DNA replication</keyword>
<dbReference type="OrthoDB" id="9803889at2"/>
<evidence type="ECO:0000256" key="2">
    <source>
        <dbReference type="ARBA" id="ARBA00008016"/>
    </source>
</evidence>
<dbReference type="AlphaFoldDB" id="A0A075NX03"/>
<feature type="domain" description="RecF/RecN/SMC N-terminal" evidence="11">
    <location>
        <begin position="3"/>
        <end position="346"/>
    </location>
</feature>
<evidence type="ECO:0000256" key="5">
    <source>
        <dbReference type="ARBA" id="ARBA00022705"/>
    </source>
</evidence>
<dbReference type="PATRIC" id="fig|589873.4.peg.3"/>
<dbReference type="RefSeq" id="WP_044055398.1">
    <property type="nucleotide sequence ID" value="NZ_CBCSKJ010000004.1"/>
</dbReference>
<dbReference type="GO" id="GO:0003697">
    <property type="term" value="F:single-stranded DNA binding"/>
    <property type="evidence" value="ECO:0007669"/>
    <property type="project" value="UniProtKB-UniRule"/>
</dbReference>
<dbReference type="eggNOG" id="COG1195">
    <property type="taxonomic scope" value="Bacteria"/>
</dbReference>
<dbReference type="InterPro" id="IPR018078">
    <property type="entry name" value="DNA-binding_RecF_CS"/>
</dbReference>
<comment type="subcellular location">
    <subcellularLocation>
        <location evidence="1 9 10">Cytoplasm</location>
    </subcellularLocation>
</comment>
<dbReference type="GO" id="GO:0005737">
    <property type="term" value="C:cytoplasm"/>
    <property type="evidence" value="ECO:0007669"/>
    <property type="project" value="UniProtKB-SubCell"/>
</dbReference>
<comment type="similarity">
    <text evidence="2 9 10">Belongs to the RecF family.</text>
</comment>
<dbReference type="KEGG" id="aaus:EP12_00015"/>
<accession>A0A075NX03</accession>
<evidence type="ECO:0000256" key="10">
    <source>
        <dbReference type="RuleBase" id="RU000578"/>
    </source>
</evidence>
<keyword evidence="9 10" id="KW-0227">DNA damage</keyword>
<keyword evidence="6 9" id="KW-0547">Nucleotide-binding</keyword>
<evidence type="ECO:0000313" key="13">
    <source>
        <dbReference type="Proteomes" id="UP000056090"/>
    </source>
</evidence>
<dbReference type="InterPro" id="IPR027417">
    <property type="entry name" value="P-loop_NTPase"/>
</dbReference>
<keyword evidence="13" id="KW-1185">Reference proteome</keyword>
<dbReference type="NCBIfam" id="TIGR00611">
    <property type="entry name" value="recf"/>
    <property type="match status" value="1"/>
</dbReference>
<dbReference type="GO" id="GO:0006302">
    <property type="term" value="P:double-strand break repair"/>
    <property type="evidence" value="ECO:0007669"/>
    <property type="project" value="TreeGrafter"/>
</dbReference>
<dbReference type="GeneID" id="78253333"/>
<keyword evidence="7 9" id="KW-0067">ATP-binding</keyword>
<dbReference type="Gene3D" id="3.40.50.300">
    <property type="entry name" value="P-loop containing nucleotide triphosphate hydrolases"/>
    <property type="match status" value="1"/>
</dbReference>
<dbReference type="KEGG" id="aal:EP13_00015"/>
<evidence type="ECO:0000313" key="12">
    <source>
        <dbReference type="EMBL" id="AIF97205.1"/>
    </source>
</evidence>
<keyword evidence="9 10" id="KW-0234">DNA repair</keyword>
<evidence type="ECO:0000256" key="8">
    <source>
        <dbReference type="ARBA" id="ARBA00023125"/>
    </source>
</evidence>
<evidence type="ECO:0000256" key="7">
    <source>
        <dbReference type="ARBA" id="ARBA00022840"/>
    </source>
</evidence>
<keyword evidence="8 9" id="KW-0238">DNA-binding</keyword>
<protein>
    <recommendedName>
        <fullName evidence="3 9">DNA replication and repair protein RecF</fullName>
    </recommendedName>
</protein>
<proteinExistence type="inferred from homology"/>
<dbReference type="InterPro" id="IPR042174">
    <property type="entry name" value="RecF_2"/>
</dbReference>
<dbReference type="InterPro" id="IPR001238">
    <property type="entry name" value="DNA-binding_RecF"/>
</dbReference>
<evidence type="ECO:0000256" key="4">
    <source>
        <dbReference type="ARBA" id="ARBA00022490"/>
    </source>
</evidence>
<feature type="binding site" evidence="9">
    <location>
        <begin position="30"/>
        <end position="37"/>
    </location>
    <ligand>
        <name>ATP</name>
        <dbReference type="ChEBI" id="CHEBI:30616"/>
    </ligand>
</feature>
<dbReference type="HAMAP" id="MF_00365">
    <property type="entry name" value="RecF"/>
    <property type="match status" value="1"/>
</dbReference>
<evidence type="ECO:0000256" key="3">
    <source>
        <dbReference type="ARBA" id="ARBA00020170"/>
    </source>
</evidence>
<organism evidence="12 13">
    <name type="scientific">Alteromonas australica</name>
    <dbReference type="NCBI Taxonomy" id="589873"/>
    <lineage>
        <taxon>Bacteria</taxon>
        <taxon>Pseudomonadati</taxon>
        <taxon>Pseudomonadota</taxon>
        <taxon>Gammaproteobacteria</taxon>
        <taxon>Alteromonadales</taxon>
        <taxon>Alteromonadaceae</taxon>
        <taxon>Alteromonas/Salinimonas group</taxon>
        <taxon>Alteromonas</taxon>
    </lineage>
</organism>
<dbReference type="GO" id="GO:0009432">
    <property type="term" value="P:SOS response"/>
    <property type="evidence" value="ECO:0007669"/>
    <property type="project" value="UniProtKB-UniRule"/>
</dbReference>
<keyword evidence="9 10" id="KW-0742">SOS response</keyword>
<name>A0A075NX03_9ALTE</name>
<reference evidence="12 13" key="1">
    <citation type="submission" date="2014-06" db="EMBL/GenBank/DDBJ databases">
        <title>Genomes of Alteromonas australica, a world apart.</title>
        <authorList>
            <person name="Gonzaga A."/>
            <person name="Lopez-Perez M."/>
            <person name="Rodriguez-Valera F."/>
        </authorList>
    </citation>
    <scope>NUCLEOTIDE SEQUENCE [LARGE SCALE GENOMIC DNA]</scope>
    <source>
        <strain evidence="12 13">H 17</strain>
    </source>
</reference>
<dbReference type="EMBL" id="CP008849">
    <property type="protein sequence ID" value="AIF97205.1"/>
    <property type="molecule type" value="Genomic_DNA"/>
</dbReference>
<dbReference type="PANTHER" id="PTHR32182:SF0">
    <property type="entry name" value="DNA REPLICATION AND REPAIR PROTEIN RECF"/>
    <property type="match status" value="1"/>
</dbReference>
<dbReference type="GO" id="GO:0006260">
    <property type="term" value="P:DNA replication"/>
    <property type="evidence" value="ECO:0007669"/>
    <property type="project" value="UniProtKB-UniRule"/>
</dbReference>
<dbReference type="GO" id="GO:0005524">
    <property type="term" value="F:ATP binding"/>
    <property type="evidence" value="ECO:0007669"/>
    <property type="project" value="UniProtKB-UniRule"/>
</dbReference>
<dbReference type="Gene3D" id="1.20.1050.90">
    <property type="entry name" value="RecF/RecN/SMC, N-terminal domain"/>
    <property type="match status" value="1"/>
</dbReference>
<evidence type="ECO:0000256" key="9">
    <source>
        <dbReference type="HAMAP-Rule" id="MF_00365"/>
    </source>
</evidence>
<evidence type="ECO:0000256" key="1">
    <source>
        <dbReference type="ARBA" id="ARBA00004496"/>
    </source>
</evidence>
<gene>
    <name evidence="9" type="primary">recF</name>
    <name evidence="12" type="ORF">EP13_00015</name>
</gene>
<dbReference type="PANTHER" id="PTHR32182">
    <property type="entry name" value="DNA REPLICATION AND REPAIR PROTEIN RECF"/>
    <property type="match status" value="1"/>
</dbReference>
<evidence type="ECO:0000259" key="11">
    <source>
        <dbReference type="Pfam" id="PF02463"/>
    </source>
</evidence>
<dbReference type="Pfam" id="PF02463">
    <property type="entry name" value="SMC_N"/>
    <property type="match status" value="1"/>
</dbReference>
<evidence type="ECO:0000256" key="6">
    <source>
        <dbReference type="ARBA" id="ARBA00022741"/>
    </source>
</evidence>
<comment type="function">
    <text evidence="9 10">The RecF protein is involved in DNA metabolism; it is required for DNA replication and normal SOS inducibility. RecF binds preferentially to single-stranded, linear DNA. It also seems to bind ATP.</text>
</comment>
<dbReference type="Proteomes" id="UP000056090">
    <property type="component" value="Chromosome"/>
</dbReference>
<dbReference type="InterPro" id="IPR003395">
    <property type="entry name" value="RecF/RecN/SMC_N"/>
</dbReference>
<dbReference type="GO" id="GO:0000731">
    <property type="term" value="P:DNA synthesis involved in DNA repair"/>
    <property type="evidence" value="ECO:0007669"/>
    <property type="project" value="TreeGrafter"/>
</dbReference>
<sequence length="362" mass="40955">MKLDQVQLTNFRNIKSASFSPSSSLSVFRGVNGSGKSSIIEALYYLGFGRSFRTGKPSSVIQHGEEGFSVFASCKDENDVPMKLGFQRSRSDSFLCSINGEHSSKLSKLVSLVPTQLFTPQSTDLIIGSPSERRKFCDWGLFHVEHGFQKLANQYTKVLKHRNALLKQGANLQRPENRYWEHIFIENAEALSKKRVAYVESLIPIFERYANEFLPDFDVVLSYQKGWEKDASLAESLVKKSEYDVKMGHTTSGPHKADVRLKVNGVNAQELLSRGQLRMAVAALQMAQTALFNSLTNRKSIFLLDDVGAELDAEKRERFIDGLLFMDTQVFVTAIESSQLEFIQKYNEKKMFHVEHGSVKEE</sequence>